<gene>
    <name evidence="1" type="ORF">MERR_LOCUS30058</name>
</gene>
<protein>
    <recommendedName>
        <fullName evidence="3">Retrotransposon gag domain-containing protein</fullName>
    </recommendedName>
</protein>
<name>A0A6D2JSP1_9BRAS</name>
<evidence type="ECO:0000313" key="1">
    <source>
        <dbReference type="EMBL" id="CAA7042823.1"/>
    </source>
</evidence>
<keyword evidence="2" id="KW-1185">Reference proteome</keyword>
<evidence type="ECO:0008006" key="3">
    <source>
        <dbReference type="Google" id="ProtNLM"/>
    </source>
</evidence>
<reference evidence="1" key="1">
    <citation type="submission" date="2020-01" db="EMBL/GenBank/DDBJ databases">
        <authorList>
            <person name="Mishra B."/>
        </authorList>
    </citation>
    <scope>NUCLEOTIDE SEQUENCE [LARGE SCALE GENOMIC DNA]</scope>
</reference>
<dbReference type="AlphaFoldDB" id="A0A6D2JSP1"/>
<dbReference type="EMBL" id="CACVBM020001274">
    <property type="protein sequence ID" value="CAA7042823.1"/>
    <property type="molecule type" value="Genomic_DNA"/>
</dbReference>
<evidence type="ECO:0000313" key="2">
    <source>
        <dbReference type="Proteomes" id="UP000467841"/>
    </source>
</evidence>
<dbReference type="Proteomes" id="UP000467841">
    <property type="component" value="Unassembled WGS sequence"/>
</dbReference>
<proteinExistence type="predicted"/>
<organism evidence="1 2">
    <name type="scientific">Microthlaspi erraticum</name>
    <dbReference type="NCBI Taxonomy" id="1685480"/>
    <lineage>
        <taxon>Eukaryota</taxon>
        <taxon>Viridiplantae</taxon>
        <taxon>Streptophyta</taxon>
        <taxon>Embryophyta</taxon>
        <taxon>Tracheophyta</taxon>
        <taxon>Spermatophyta</taxon>
        <taxon>Magnoliopsida</taxon>
        <taxon>eudicotyledons</taxon>
        <taxon>Gunneridae</taxon>
        <taxon>Pentapetalae</taxon>
        <taxon>rosids</taxon>
        <taxon>malvids</taxon>
        <taxon>Brassicales</taxon>
        <taxon>Brassicaceae</taxon>
        <taxon>Coluteocarpeae</taxon>
        <taxon>Microthlaspi</taxon>
    </lineage>
</organism>
<accession>A0A6D2JSP1</accession>
<comment type="caution">
    <text evidence="1">The sequence shown here is derived from an EMBL/GenBank/DDBJ whole genome shotgun (WGS) entry which is preliminary data.</text>
</comment>
<sequence length="151" mass="17457">MLLLSATTRSGRIWGIMRGQTVMHLHNAILGSRDIRDHFRYPEDPPDEPHLRSTTEEARLAAPNFYDGRNDPKQWITSFMIAMRRQKYASPEEQNAHFCQALAEHLRGNALTWFGNLRADSIDSFDDLAAAFPKATPPFRARRPRLLQNRR</sequence>